<dbReference type="InterPro" id="IPR039425">
    <property type="entry name" value="RNA_pol_sigma-70-like"/>
</dbReference>
<keyword evidence="2" id="KW-0805">Transcription regulation</keyword>
<evidence type="ECO:0000313" key="7">
    <source>
        <dbReference type="EMBL" id="AKU94878.1"/>
    </source>
</evidence>
<dbReference type="SUPFAM" id="SSF88946">
    <property type="entry name" value="Sigma2 domain of RNA polymerase sigma factors"/>
    <property type="match status" value="1"/>
</dbReference>
<dbReference type="PANTHER" id="PTHR43133">
    <property type="entry name" value="RNA POLYMERASE ECF-TYPE SIGMA FACTO"/>
    <property type="match status" value="1"/>
</dbReference>
<dbReference type="Gene3D" id="1.10.1740.10">
    <property type="match status" value="1"/>
</dbReference>
<dbReference type="GO" id="GO:0016987">
    <property type="term" value="F:sigma factor activity"/>
    <property type="evidence" value="ECO:0007669"/>
    <property type="project" value="UniProtKB-KW"/>
</dbReference>
<organism evidence="7 8">
    <name type="scientific">Labilithrix luteola</name>
    <dbReference type="NCBI Taxonomy" id="1391654"/>
    <lineage>
        <taxon>Bacteria</taxon>
        <taxon>Pseudomonadati</taxon>
        <taxon>Myxococcota</taxon>
        <taxon>Polyangia</taxon>
        <taxon>Polyangiales</taxon>
        <taxon>Labilitrichaceae</taxon>
        <taxon>Labilithrix</taxon>
    </lineage>
</organism>
<dbReference type="InterPro" id="IPR007627">
    <property type="entry name" value="RNA_pol_sigma70_r2"/>
</dbReference>
<dbReference type="AlphaFoldDB" id="A0A0K1PMX3"/>
<evidence type="ECO:0000313" key="8">
    <source>
        <dbReference type="Proteomes" id="UP000064967"/>
    </source>
</evidence>
<sequence>MTTQRFRAVGGSDGEALARVARGETVALGEVYDRHAEALTRFAIRLVGARDAEDVVQATFVRAAVIARSYDDRAPTARTWLFGIAVRIAQERRRAFARLTNAIRRLGETHQRAVVEVEVSRSDLQQALQELSPEKRAVLVLAEVEGFTCEEIARMLEVPIGTVWTRLHHARKAMRAYFEGDS</sequence>
<dbReference type="PANTHER" id="PTHR43133:SF25">
    <property type="entry name" value="RNA POLYMERASE SIGMA FACTOR RFAY-RELATED"/>
    <property type="match status" value="1"/>
</dbReference>
<dbReference type="SUPFAM" id="SSF88659">
    <property type="entry name" value="Sigma3 and sigma4 domains of RNA polymerase sigma factors"/>
    <property type="match status" value="1"/>
</dbReference>
<feature type="domain" description="RNA polymerase sigma factor 70 region 4 type 2" evidence="6">
    <location>
        <begin position="123"/>
        <end position="174"/>
    </location>
</feature>
<dbReference type="InterPro" id="IPR036388">
    <property type="entry name" value="WH-like_DNA-bd_sf"/>
</dbReference>
<dbReference type="InterPro" id="IPR013324">
    <property type="entry name" value="RNA_pol_sigma_r3/r4-like"/>
</dbReference>
<dbReference type="RefSeq" id="WP_146646415.1">
    <property type="nucleotide sequence ID" value="NZ_CP012333.1"/>
</dbReference>
<evidence type="ECO:0000256" key="3">
    <source>
        <dbReference type="ARBA" id="ARBA00023082"/>
    </source>
</evidence>
<dbReference type="GO" id="GO:0003677">
    <property type="term" value="F:DNA binding"/>
    <property type="evidence" value="ECO:0007669"/>
    <property type="project" value="InterPro"/>
</dbReference>
<dbReference type="KEGG" id="llu:AKJ09_01542"/>
<keyword evidence="4" id="KW-0804">Transcription</keyword>
<dbReference type="CDD" id="cd06171">
    <property type="entry name" value="Sigma70_r4"/>
    <property type="match status" value="1"/>
</dbReference>
<dbReference type="InterPro" id="IPR014284">
    <property type="entry name" value="RNA_pol_sigma-70_dom"/>
</dbReference>
<evidence type="ECO:0000256" key="1">
    <source>
        <dbReference type="ARBA" id="ARBA00010641"/>
    </source>
</evidence>
<evidence type="ECO:0000256" key="2">
    <source>
        <dbReference type="ARBA" id="ARBA00023015"/>
    </source>
</evidence>
<dbReference type="Pfam" id="PF08281">
    <property type="entry name" value="Sigma70_r4_2"/>
    <property type="match status" value="1"/>
</dbReference>
<dbReference type="Proteomes" id="UP000064967">
    <property type="component" value="Chromosome"/>
</dbReference>
<feature type="domain" description="RNA polymerase sigma-70 region 2" evidence="5">
    <location>
        <begin position="32"/>
        <end position="95"/>
    </location>
</feature>
<name>A0A0K1PMX3_9BACT</name>
<dbReference type="OrthoDB" id="5381351at2"/>
<evidence type="ECO:0000259" key="6">
    <source>
        <dbReference type="Pfam" id="PF08281"/>
    </source>
</evidence>
<comment type="similarity">
    <text evidence="1">Belongs to the sigma-70 factor family. ECF subfamily.</text>
</comment>
<proteinExistence type="inferred from homology"/>
<dbReference type="Gene3D" id="1.10.10.10">
    <property type="entry name" value="Winged helix-like DNA-binding domain superfamily/Winged helix DNA-binding domain"/>
    <property type="match status" value="1"/>
</dbReference>
<dbReference type="Pfam" id="PF04542">
    <property type="entry name" value="Sigma70_r2"/>
    <property type="match status" value="1"/>
</dbReference>
<dbReference type="EMBL" id="CP012333">
    <property type="protein sequence ID" value="AKU94878.1"/>
    <property type="molecule type" value="Genomic_DNA"/>
</dbReference>
<reference evidence="7 8" key="1">
    <citation type="submission" date="2015-08" db="EMBL/GenBank/DDBJ databases">
        <authorList>
            <person name="Babu N.S."/>
            <person name="Beckwith C.J."/>
            <person name="Beseler K.G."/>
            <person name="Brison A."/>
            <person name="Carone J.V."/>
            <person name="Caskin T.P."/>
            <person name="Diamond M."/>
            <person name="Durham M.E."/>
            <person name="Foxe J.M."/>
            <person name="Go M."/>
            <person name="Henderson B.A."/>
            <person name="Jones I.B."/>
            <person name="McGettigan J.A."/>
            <person name="Micheletti S.J."/>
            <person name="Nasrallah M.E."/>
            <person name="Ortiz D."/>
            <person name="Piller C.R."/>
            <person name="Privatt S.R."/>
            <person name="Schneider S.L."/>
            <person name="Sharp S."/>
            <person name="Smith T.C."/>
            <person name="Stanton J.D."/>
            <person name="Ullery H.E."/>
            <person name="Wilson R.J."/>
            <person name="Serrano M.G."/>
            <person name="Buck G."/>
            <person name="Lee V."/>
            <person name="Wang Y."/>
            <person name="Carvalho R."/>
            <person name="Voegtly L."/>
            <person name="Shi R."/>
            <person name="Duckworth R."/>
            <person name="Johnson A."/>
            <person name="Loviza R."/>
            <person name="Walstead R."/>
            <person name="Shah Z."/>
            <person name="Kiflezghi M."/>
            <person name="Wade K."/>
            <person name="Ball S.L."/>
            <person name="Bradley K.W."/>
            <person name="Asai D.J."/>
            <person name="Bowman C.A."/>
            <person name="Russell D.A."/>
            <person name="Pope W.H."/>
            <person name="Jacobs-Sera D."/>
            <person name="Hendrix R.W."/>
            <person name="Hatfull G.F."/>
        </authorList>
    </citation>
    <scope>NUCLEOTIDE SEQUENCE [LARGE SCALE GENOMIC DNA]</scope>
    <source>
        <strain evidence="7 8">DSM 27648</strain>
    </source>
</reference>
<keyword evidence="8" id="KW-1185">Reference proteome</keyword>
<keyword evidence="3" id="KW-0731">Sigma factor</keyword>
<dbReference type="InterPro" id="IPR013325">
    <property type="entry name" value="RNA_pol_sigma_r2"/>
</dbReference>
<gene>
    <name evidence="7" type="ORF">AKJ09_01542</name>
</gene>
<evidence type="ECO:0000259" key="5">
    <source>
        <dbReference type="Pfam" id="PF04542"/>
    </source>
</evidence>
<protein>
    <submittedName>
        <fullName evidence="7">RNA polymerase sigma-54 factor RpoN</fullName>
    </submittedName>
</protein>
<accession>A0A0K1PMX3</accession>
<dbReference type="InterPro" id="IPR013249">
    <property type="entry name" value="RNA_pol_sigma70_r4_t2"/>
</dbReference>
<dbReference type="NCBIfam" id="TIGR02937">
    <property type="entry name" value="sigma70-ECF"/>
    <property type="match status" value="1"/>
</dbReference>
<evidence type="ECO:0000256" key="4">
    <source>
        <dbReference type="ARBA" id="ARBA00023163"/>
    </source>
</evidence>
<dbReference type="STRING" id="1391654.AKJ09_01542"/>
<dbReference type="GO" id="GO:0006352">
    <property type="term" value="P:DNA-templated transcription initiation"/>
    <property type="evidence" value="ECO:0007669"/>
    <property type="project" value="InterPro"/>
</dbReference>